<dbReference type="AlphaFoldDB" id="V2Y6Y0"/>
<evidence type="ECO:0000256" key="1">
    <source>
        <dbReference type="ARBA" id="ARBA00022490"/>
    </source>
</evidence>
<keyword evidence="9" id="KW-0175">Coiled coil</keyword>
<evidence type="ECO:0000256" key="4">
    <source>
        <dbReference type="ARBA" id="ARBA00022842"/>
    </source>
</evidence>
<keyword evidence="1 6" id="KW-0963">Cytoplasm</keyword>
<keyword evidence="4 8" id="KW-0460">Magnesium</keyword>
<dbReference type="RefSeq" id="WP_023354326.1">
    <property type="nucleotide sequence ID" value="NZ_KI535367.1"/>
</dbReference>
<comment type="subunit">
    <text evidence="6">Monomer. Associates with the 50S ribosomal subunit.</text>
</comment>
<reference evidence="11 12" key="1">
    <citation type="submission" date="2013-06" db="EMBL/GenBank/DDBJ databases">
        <authorList>
            <person name="Weinstock G."/>
            <person name="Sodergren E."/>
            <person name="Clifton S."/>
            <person name="Fulton L."/>
            <person name="Fulton B."/>
            <person name="Courtney L."/>
            <person name="Fronick C."/>
            <person name="Harrison M."/>
            <person name="Strong C."/>
            <person name="Farmer C."/>
            <person name="Delahaunty K."/>
            <person name="Markovic C."/>
            <person name="Hall O."/>
            <person name="Minx P."/>
            <person name="Tomlinson C."/>
            <person name="Mitreva M."/>
            <person name="Nelson J."/>
            <person name="Hou S."/>
            <person name="Wollam A."/>
            <person name="Pepin K.H."/>
            <person name="Johnson M."/>
            <person name="Bhonagiri V."/>
            <person name="Nash W.E."/>
            <person name="Warren W."/>
            <person name="Chinwalla A."/>
            <person name="Mardis E.R."/>
            <person name="Wilson R.K."/>
        </authorList>
    </citation>
    <scope>NUCLEOTIDE SEQUENCE [LARGE SCALE GENOMIC DNA]</scope>
    <source>
        <strain evidence="11 12">ATCC 51271</strain>
    </source>
</reference>
<comment type="caution">
    <text evidence="11">The sequence shown here is derived from an EMBL/GenBank/DDBJ whole genome shotgun (WGS) entry which is preliminary data.</text>
</comment>
<keyword evidence="5 6" id="KW-0342">GTP-binding</keyword>
<feature type="binding site" evidence="8">
    <location>
        <position position="231"/>
    </location>
    <ligand>
        <name>Mg(2+)</name>
        <dbReference type="ChEBI" id="CHEBI:18420"/>
    </ligand>
</feature>
<dbReference type="PRINTS" id="PR00326">
    <property type="entry name" value="GTP1OBG"/>
</dbReference>
<dbReference type="SUPFAM" id="SSF52540">
    <property type="entry name" value="P-loop containing nucleoside triphosphate hydrolases"/>
    <property type="match status" value="1"/>
</dbReference>
<feature type="binding site" evidence="7">
    <location>
        <begin position="204"/>
        <end position="211"/>
    </location>
    <ligand>
        <name>GTP</name>
        <dbReference type="ChEBI" id="CHEBI:37565"/>
    </ligand>
</feature>
<protein>
    <recommendedName>
        <fullName evidence="6">GTPase HflX</fullName>
    </recommendedName>
    <alternativeName>
        <fullName evidence="6">GTP-binding protein HflX</fullName>
    </alternativeName>
</protein>
<feature type="binding site" evidence="8">
    <location>
        <position position="211"/>
    </location>
    <ligand>
        <name>Mg(2+)</name>
        <dbReference type="ChEBI" id="CHEBI:18420"/>
    </ligand>
</feature>
<dbReference type="PIRSF" id="PIRSF006809">
    <property type="entry name" value="GTP-binding_hflX_prd"/>
    <property type="match status" value="1"/>
</dbReference>
<evidence type="ECO:0000256" key="5">
    <source>
        <dbReference type="ARBA" id="ARBA00023134"/>
    </source>
</evidence>
<dbReference type="CDD" id="cd01878">
    <property type="entry name" value="HflX"/>
    <property type="match status" value="1"/>
</dbReference>
<dbReference type="Pfam" id="PF13167">
    <property type="entry name" value="GTP-bdg_N"/>
    <property type="match status" value="1"/>
</dbReference>
<dbReference type="GO" id="GO:0003924">
    <property type="term" value="F:GTPase activity"/>
    <property type="evidence" value="ECO:0007669"/>
    <property type="project" value="UniProtKB-UniRule"/>
</dbReference>
<feature type="coiled-coil region" evidence="9">
    <location>
        <begin position="157"/>
        <end position="191"/>
    </location>
</feature>
<dbReference type="Pfam" id="PF01926">
    <property type="entry name" value="MMR_HSR1"/>
    <property type="match status" value="1"/>
</dbReference>
<gene>
    <name evidence="6" type="primary">hflX</name>
    <name evidence="11" type="ORF">GCWU0000282_001447</name>
</gene>
<dbReference type="PROSITE" id="PS51705">
    <property type="entry name" value="G_HFLX"/>
    <property type="match status" value="1"/>
</dbReference>
<dbReference type="FunFam" id="3.40.50.11060:FF:000001">
    <property type="entry name" value="GTPase HflX"/>
    <property type="match status" value="1"/>
</dbReference>
<dbReference type="HOGENOM" id="CLU_019597_2_2_9"/>
<dbReference type="GO" id="GO:0005525">
    <property type="term" value="F:GTP binding"/>
    <property type="evidence" value="ECO:0007669"/>
    <property type="project" value="UniProtKB-UniRule"/>
</dbReference>
<evidence type="ECO:0000256" key="7">
    <source>
        <dbReference type="PIRSR" id="PIRSR006809-1"/>
    </source>
</evidence>
<sequence length="414" mass="45390">MIQTSEKKEKFILVGVETGKDRMEESLSELAELLDTAGGETVGRVIQNLESINKATYVGKGKVEEIKEIAEELGADGIVCDDELSPAQLSNLKDELDIKVLDRTLVILDIFASHAKSSEGKLQVEMAQLKYRSSRLMGLGKNLSRLGGGIGTRGPGESKLETDRRAIRERVSQLRTEIEKVESSRDTLRKHRMSDGIPVIAIVGYTNAGKSTFLNKITDAGILAEDKLFATLDPTTRSLKIPDGEEVLFTDTVGFISKLPHNLVDAFKSTLEEAKYADLILHVADASNPEVDEQMKVVYRTLEELKVVGKPVITFLNKQDKIGEGRIIKDLKADALVKGSAKTGEGIDELLNKISEILREGKVLVDTLLTYADTAKISVIRKKGQLLSEEYEGDGIRVKAYVPKAVAGQLGLLR</sequence>
<dbReference type="Proteomes" id="UP000018227">
    <property type="component" value="Unassembled WGS sequence"/>
</dbReference>
<feature type="binding site" evidence="7">
    <location>
        <begin position="340"/>
        <end position="342"/>
    </location>
    <ligand>
        <name>GTP</name>
        <dbReference type="ChEBI" id="CHEBI:37565"/>
    </ligand>
</feature>
<dbReference type="InterPro" id="IPR027417">
    <property type="entry name" value="P-loop_NTPase"/>
</dbReference>
<dbReference type="Gene3D" id="3.40.50.11060">
    <property type="entry name" value="GTPase HflX, N-terminal domain"/>
    <property type="match status" value="1"/>
</dbReference>
<dbReference type="PANTHER" id="PTHR10229:SF0">
    <property type="entry name" value="GTP-BINDING PROTEIN 6-RELATED"/>
    <property type="match status" value="1"/>
</dbReference>
<comment type="subcellular location">
    <subcellularLocation>
        <location evidence="6">Cytoplasm</location>
    </subcellularLocation>
    <text evidence="6">May associate with membranes.</text>
</comment>
<feature type="binding site" evidence="7">
    <location>
        <begin position="251"/>
        <end position="254"/>
    </location>
    <ligand>
        <name>GTP</name>
        <dbReference type="ChEBI" id="CHEBI:37565"/>
    </ligand>
</feature>
<dbReference type="InterPro" id="IPR005225">
    <property type="entry name" value="Small_GTP-bd"/>
</dbReference>
<evidence type="ECO:0000313" key="12">
    <source>
        <dbReference type="Proteomes" id="UP000018227"/>
    </source>
</evidence>
<dbReference type="GO" id="GO:0043022">
    <property type="term" value="F:ribosome binding"/>
    <property type="evidence" value="ECO:0007669"/>
    <property type="project" value="TreeGrafter"/>
</dbReference>
<dbReference type="InterPro" id="IPR025121">
    <property type="entry name" value="GTPase_HflX_N"/>
</dbReference>
<evidence type="ECO:0000259" key="10">
    <source>
        <dbReference type="PROSITE" id="PS51705"/>
    </source>
</evidence>
<keyword evidence="3 6" id="KW-0547">Nucleotide-binding</keyword>
<evidence type="ECO:0000256" key="8">
    <source>
        <dbReference type="PIRSR" id="PIRSR006809-2"/>
    </source>
</evidence>
<keyword evidence="12" id="KW-1185">Reference proteome</keyword>
<evidence type="ECO:0000256" key="6">
    <source>
        <dbReference type="HAMAP-Rule" id="MF_00900"/>
    </source>
</evidence>
<comment type="function">
    <text evidence="6">GTPase that associates with the 50S ribosomal subunit and may have a role during protein synthesis or ribosome biogenesis.</text>
</comment>
<dbReference type="PANTHER" id="PTHR10229">
    <property type="entry name" value="GTP-BINDING PROTEIN HFLX"/>
    <property type="match status" value="1"/>
</dbReference>
<accession>V2Y6Y0</accession>
<dbReference type="STRING" id="592026.GCWU0000282_001447"/>
<proteinExistence type="inferred from homology"/>
<dbReference type="EMBL" id="ACIL03000011">
    <property type="protein sequence ID" value="ESL03456.1"/>
    <property type="molecule type" value="Genomic_DNA"/>
</dbReference>
<comment type="similarity">
    <text evidence="6">Belongs to the TRAFAC class OBG-HflX-like GTPase superfamily. HflX GTPase family.</text>
</comment>
<dbReference type="NCBIfam" id="TIGR00231">
    <property type="entry name" value="small_GTP"/>
    <property type="match status" value="1"/>
</dbReference>
<name>V2Y6Y0_9FIRM</name>
<dbReference type="HAMAP" id="MF_00900">
    <property type="entry name" value="GTPase_HflX"/>
    <property type="match status" value="1"/>
</dbReference>
<feature type="domain" description="Hflx-type G" evidence="10">
    <location>
        <begin position="198"/>
        <end position="362"/>
    </location>
</feature>
<dbReference type="Gene3D" id="6.10.250.2860">
    <property type="match status" value="1"/>
</dbReference>
<dbReference type="eggNOG" id="COG2262">
    <property type="taxonomic scope" value="Bacteria"/>
</dbReference>
<evidence type="ECO:0000313" key="11">
    <source>
        <dbReference type="EMBL" id="ESL03456.1"/>
    </source>
</evidence>
<dbReference type="InterPro" id="IPR030394">
    <property type="entry name" value="G_HFLX_dom"/>
</dbReference>
<dbReference type="InterPro" id="IPR006073">
    <property type="entry name" value="GTP-bd"/>
</dbReference>
<dbReference type="Gene3D" id="3.40.50.300">
    <property type="entry name" value="P-loop containing nucleotide triphosphate hydrolases"/>
    <property type="match status" value="1"/>
</dbReference>
<keyword evidence="2 8" id="KW-0479">Metal-binding</keyword>
<feature type="binding site" evidence="7">
    <location>
        <begin position="229"/>
        <end position="233"/>
    </location>
    <ligand>
        <name>GTP</name>
        <dbReference type="ChEBI" id="CHEBI:37565"/>
    </ligand>
</feature>
<evidence type="ECO:0000256" key="9">
    <source>
        <dbReference type="SAM" id="Coils"/>
    </source>
</evidence>
<dbReference type="Pfam" id="PF16360">
    <property type="entry name" value="GTP-bdg_M"/>
    <property type="match status" value="1"/>
</dbReference>
<dbReference type="GO" id="GO:0046872">
    <property type="term" value="F:metal ion binding"/>
    <property type="evidence" value="ECO:0007669"/>
    <property type="project" value="UniProtKB-KW"/>
</dbReference>
<dbReference type="InterPro" id="IPR042108">
    <property type="entry name" value="GTPase_HflX_N_sf"/>
</dbReference>
<dbReference type="GO" id="GO:0005737">
    <property type="term" value="C:cytoplasm"/>
    <property type="evidence" value="ECO:0007669"/>
    <property type="project" value="UniProtKB-SubCell"/>
</dbReference>
<feature type="binding site" evidence="7">
    <location>
        <begin position="317"/>
        <end position="320"/>
    </location>
    <ligand>
        <name>GTP</name>
        <dbReference type="ChEBI" id="CHEBI:37565"/>
    </ligand>
</feature>
<dbReference type="NCBIfam" id="TIGR03156">
    <property type="entry name" value="GTP_HflX"/>
    <property type="match status" value="1"/>
</dbReference>
<evidence type="ECO:0000256" key="2">
    <source>
        <dbReference type="ARBA" id="ARBA00022723"/>
    </source>
</evidence>
<evidence type="ECO:0000256" key="3">
    <source>
        <dbReference type="ARBA" id="ARBA00022741"/>
    </source>
</evidence>
<dbReference type="InterPro" id="IPR032305">
    <property type="entry name" value="GTP-bd_M"/>
</dbReference>
<dbReference type="InterPro" id="IPR016496">
    <property type="entry name" value="GTPase_HflX"/>
</dbReference>
<dbReference type="OrthoDB" id="9812272at2"/>
<organism evidence="11 12">
    <name type="scientific">Catonella morbi ATCC 51271</name>
    <dbReference type="NCBI Taxonomy" id="592026"/>
    <lineage>
        <taxon>Bacteria</taxon>
        <taxon>Bacillati</taxon>
        <taxon>Bacillota</taxon>
        <taxon>Clostridia</taxon>
        <taxon>Lachnospirales</taxon>
        <taxon>Lachnospiraceae</taxon>
        <taxon>Catonella</taxon>
    </lineage>
</organism>
<comment type="cofactor">
    <cofactor evidence="8">
        <name>Mg(2+)</name>
        <dbReference type="ChEBI" id="CHEBI:18420"/>
    </cofactor>
</comment>